<feature type="binding site" evidence="2">
    <location>
        <position position="61"/>
    </location>
    <ligand>
        <name>Fe cation</name>
        <dbReference type="ChEBI" id="CHEBI:24875"/>
    </ligand>
</feature>
<evidence type="ECO:0000256" key="3">
    <source>
        <dbReference type="RuleBase" id="RU003457"/>
    </source>
</evidence>
<name>A0A0C1FEP5_9SPHI</name>
<evidence type="ECO:0000259" key="5">
    <source>
        <dbReference type="Pfam" id="PF17954"/>
    </source>
</evidence>
<protein>
    <submittedName>
        <fullName evidence="6">Pirin</fullName>
    </submittedName>
</protein>
<dbReference type="Proteomes" id="UP000031246">
    <property type="component" value="Unassembled WGS sequence"/>
</dbReference>
<feature type="binding site" evidence="2">
    <location>
        <position position="59"/>
    </location>
    <ligand>
        <name>Fe cation</name>
        <dbReference type="ChEBI" id="CHEBI:24875"/>
    </ligand>
</feature>
<dbReference type="PIRSF" id="PIRSF006232">
    <property type="entry name" value="Pirin"/>
    <property type="match status" value="1"/>
</dbReference>
<evidence type="ECO:0000259" key="4">
    <source>
        <dbReference type="Pfam" id="PF02678"/>
    </source>
</evidence>
<dbReference type="AlphaFoldDB" id="A0A0C1FEP5"/>
<evidence type="ECO:0000313" key="7">
    <source>
        <dbReference type="Proteomes" id="UP000031246"/>
    </source>
</evidence>
<comment type="caution">
    <text evidence="6">The sequence shown here is derived from an EMBL/GenBank/DDBJ whole genome shotgun (WGS) entry which is preliminary data.</text>
</comment>
<dbReference type="GO" id="GO:0046872">
    <property type="term" value="F:metal ion binding"/>
    <property type="evidence" value="ECO:0007669"/>
    <property type="project" value="UniProtKB-KW"/>
</dbReference>
<accession>A0A0C1FEP5</accession>
<evidence type="ECO:0000313" key="6">
    <source>
        <dbReference type="EMBL" id="KIA91527.1"/>
    </source>
</evidence>
<reference evidence="6 7" key="1">
    <citation type="submission" date="2014-10" db="EMBL/GenBank/DDBJ databases">
        <title>Pedobacter Kyungheensis.</title>
        <authorList>
            <person name="Anderson B.M."/>
            <person name="Newman J.D."/>
        </authorList>
    </citation>
    <scope>NUCLEOTIDE SEQUENCE [LARGE SCALE GENOMIC DNA]</scope>
    <source>
        <strain evidence="6 7">KACC 16221</strain>
    </source>
</reference>
<dbReference type="OrthoDB" id="321327at2"/>
<dbReference type="InterPro" id="IPR014710">
    <property type="entry name" value="RmlC-like_jellyroll"/>
</dbReference>
<dbReference type="Pfam" id="PF17954">
    <property type="entry name" value="Pirin_C_2"/>
    <property type="match status" value="1"/>
</dbReference>
<feature type="domain" description="Quercetin 2,3-dioxygenase C-terminal cupin" evidence="5">
    <location>
        <begin position="149"/>
        <end position="235"/>
    </location>
</feature>
<keyword evidence="7" id="KW-1185">Reference proteome</keyword>
<keyword evidence="2" id="KW-0408">Iron</keyword>
<dbReference type="SUPFAM" id="SSF51182">
    <property type="entry name" value="RmlC-like cupins"/>
    <property type="match status" value="1"/>
</dbReference>
<dbReference type="InterPro" id="IPR011051">
    <property type="entry name" value="RmlC_Cupin_sf"/>
</dbReference>
<feature type="binding site" evidence="2">
    <location>
        <position position="103"/>
    </location>
    <ligand>
        <name>Fe cation</name>
        <dbReference type="ChEBI" id="CHEBI:24875"/>
    </ligand>
</feature>
<dbReference type="Pfam" id="PF02678">
    <property type="entry name" value="Pirin"/>
    <property type="match status" value="1"/>
</dbReference>
<sequence length="240" mass="26597">MSQFILHKENTRGHANHGWLNAHHSFSFANYYNPERMHFGVLRVLNDDLIDGGMGFGAHPHDNMEIITIPLAGAIAHKDSMGNSAVIKSGEIQVMSAGTGVSHSEFNANADEELNLLQIWLFPNQKNVTPRYDQRTLDVAARHNNFQQILSPSASDDNVWIHQDAWFSLGKFDAGFETEYKIKKAGNGVYAFVINGEVTINGQVLSKRDGLGVWDTDAISFIANSADAEVLLMDVPMELN</sequence>
<dbReference type="InterPro" id="IPR012093">
    <property type="entry name" value="Pirin"/>
</dbReference>
<feature type="binding site" evidence="2">
    <location>
        <position position="105"/>
    </location>
    <ligand>
        <name>Fe cation</name>
        <dbReference type="ChEBI" id="CHEBI:24875"/>
    </ligand>
</feature>
<comment type="cofactor">
    <cofactor evidence="2">
        <name>Fe cation</name>
        <dbReference type="ChEBI" id="CHEBI:24875"/>
    </cofactor>
    <text evidence="2">Binds 1 Fe cation per subunit.</text>
</comment>
<dbReference type="InterPro" id="IPR003829">
    <property type="entry name" value="Pirin_N_dom"/>
</dbReference>
<dbReference type="PANTHER" id="PTHR43212">
    <property type="entry name" value="QUERCETIN 2,3-DIOXYGENASE"/>
    <property type="match status" value="1"/>
</dbReference>
<evidence type="ECO:0000256" key="1">
    <source>
        <dbReference type="ARBA" id="ARBA00008416"/>
    </source>
</evidence>
<feature type="domain" description="Pirin N-terminal" evidence="4">
    <location>
        <begin position="12"/>
        <end position="121"/>
    </location>
</feature>
<comment type="similarity">
    <text evidence="1 3">Belongs to the pirin family.</text>
</comment>
<gene>
    <name evidence="6" type="ORF">OC25_20985</name>
</gene>
<dbReference type="RefSeq" id="WP_039480066.1">
    <property type="nucleotide sequence ID" value="NZ_JSYN01000028.1"/>
</dbReference>
<dbReference type="PANTHER" id="PTHR43212:SF3">
    <property type="entry name" value="QUERCETIN 2,3-DIOXYGENASE"/>
    <property type="match status" value="1"/>
</dbReference>
<evidence type="ECO:0000256" key="2">
    <source>
        <dbReference type="PIRSR" id="PIRSR006232-1"/>
    </source>
</evidence>
<organism evidence="6 7">
    <name type="scientific">Pedobacter kyungheensis</name>
    <dbReference type="NCBI Taxonomy" id="1069985"/>
    <lineage>
        <taxon>Bacteria</taxon>
        <taxon>Pseudomonadati</taxon>
        <taxon>Bacteroidota</taxon>
        <taxon>Sphingobacteriia</taxon>
        <taxon>Sphingobacteriales</taxon>
        <taxon>Sphingobacteriaceae</taxon>
        <taxon>Pedobacter</taxon>
    </lineage>
</organism>
<keyword evidence="2" id="KW-0479">Metal-binding</keyword>
<proteinExistence type="inferred from homology"/>
<dbReference type="Gene3D" id="2.60.120.10">
    <property type="entry name" value="Jelly Rolls"/>
    <property type="match status" value="2"/>
</dbReference>
<dbReference type="CDD" id="cd02910">
    <property type="entry name" value="cupin_Yhhw_N"/>
    <property type="match status" value="1"/>
</dbReference>
<dbReference type="EMBL" id="JSYN01000028">
    <property type="protein sequence ID" value="KIA91527.1"/>
    <property type="molecule type" value="Genomic_DNA"/>
</dbReference>
<dbReference type="InterPro" id="IPR041602">
    <property type="entry name" value="Quercetinase_C"/>
</dbReference>